<dbReference type="EMBL" id="FCOM02000061">
    <property type="protein sequence ID" value="SAL85455.1"/>
    <property type="molecule type" value="Genomic_DNA"/>
</dbReference>
<dbReference type="PANTHER" id="PTHR36837:SF5">
    <property type="entry name" value="POLY-3-HYDROXYBUTYRATE SYNTHASE"/>
    <property type="match status" value="1"/>
</dbReference>
<gene>
    <name evidence="2" type="ORF">AWB74_07308</name>
</gene>
<evidence type="ECO:0000313" key="3">
    <source>
        <dbReference type="Proteomes" id="UP000055019"/>
    </source>
</evidence>
<evidence type="ECO:0000313" key="2">
    <source>
        <dbReference type="EMBL" id="SAL85455.1"/>
    </source>
</evidence>
<protein>
    <submittedName>
        <fullName evidence="2">Poly(R)-hydroxyalkanoic acid synthase, class I</fullName>
    </submittedName>
</protein>
<dbReference type="AlphaFoldDB" id="A0A158KWW3"/>
<dbReference type="InterPro" id="IPR051321">
    <property type="entry name" value="PHA/PHB_synthase"/>
</dbReference>
<comment type="caution">
    <text evidence="2">The sequence shown here is derived from an EMBL/GenBank/DDBJ whole genome shotgun (WGS) entry which is preliminary data.</text>
</comment>
<sequence length="94" mass="10120">MLGASGHIAGVINPASKNKRSYWIDGTLGSDAQAWLESAKSQPGSWWTHWIAWLQSHAGKQISAPKKPGNATYKSIEPAPGRYVAKHPPEVMGA</sequence>
<dbReference type="Proteomes" id="UP000055019">
    <property type="component" value="Unassembled WGS sequence"/>
</dbReference>
<evidence type="ECO:0000256" key="1">
    <source>
        <dbReference type="SAM" id="MobiDB-lite"/>
    </source>
</evidence>
<proteinExistence type="predicted"/>
<keyword evidence="3" id="KW-1185">Reference proteome</keyword>
<organism evidence="2 3">
    <name type="scientific">Caballeronia arvi</name>
    <dbReference type="NCBI Taxonomy" id="1777135"/>
    <lineage>
        <taxon>Bacteria</taxon>
        <taxon>Pseudomonadati</taxon>
        <taxon>Pseudomonadota</taxon>
        <taxon>Betaproteobacteria</taxon>
        <taxon>Burkholderiales</taxon>
        <taxon>Burkholderiaceae</taxon>
        <taxon>Caballeronia</taxon>
    </lineage>
</organism>
<reference evidence="2" key="1">
    <citation type="submission" date="2016-01" db="EMBL/GenBank/DDBJ databases">
        <authorList>
            <person name="Peeters C."/>
        </authorList>
    </citation>
    <scope>NUCLEOTIDE SEQUENCE [LARGE SCALE GENOMIC DNA]</scope>
    <source>
        <strain evidence="2">LMG 29317</strain>
    </source>
</reference>
<name>A0A158KWW3_9BURK</name>
<feature type="region of interest" description="Disordered" evidence="1">
    <location>
        <begin position="62"/>
        <end position="81"/>
    </location>
</feature>
<dbReference type="PANTHER" id="PTHR36837">
    <property type="entry name" value="POLY(3-HYDROXYALKANOATE) POLYMERASE SUBUNIT PHAC"/>
    <property type="match status" value="1"/>
</dbReference>
<accession>A0A158KWW3</accession>